<dbReference type="EMBL" id="BPLQ01014155">
    <property type="protein sequence ID" value="GIY77693.1"/>
    <property type="molecule type" value="Genomic_DNA"/>
</dbReference>
<reference evidence="1 2" key="1">
    <citation type="submission" date="2021-06" db="EMBL/GenBank/DDBJ databases">
        <title>Caerostris darwini draft genome.</title>
        <authorList>
            <person name="Kono N."/>
            <person name="Arakawa K."/>
        </authorList>
    </citation>
    <scope>NUCLEOTIDE SEQUENCE [LARGE SCALE GENOMIC DNA]</scope>
</reference>
<accession>A0AAV4W5M9</accession>
<proteinExistence type="predicted"/>
<dbReference type="AlphaFoldDB" id="A0AAV4W5M9"/>
<protein>
    <recommendedName>
        <fullName evidence="3">Secreted protein</fullName>
    </recommendedName>
</protein>
<dbReference type="Proteomes" id="UP001054837">
    <property type="component" value="Unassembled WGS sequence"/>
</dbReference>
<comment type="caution">
    <text evidence="1">The sequence shown here is derived from an EMBL/GenBank/DDBJ whole genome shotgun (WGS) entry which is preliminary data.</text>
</comment>
<evidence type="ECO:0000313" key="2">
    <source>
        <dbReference type="Proteomes" id="UP001054837"/>
    </source>
</evidence>
<keyword evidence="2" id="KW-1185">Reference proteome</keyword>
<evidence type="ECO:0008006" key="3">
    <source>
        <dbReference type="Google" id="ProtNLM"/>
    </source>
</evidence>
<gene>
    <name evidence="1" type="ORF">CDAR_431481</name>
</gene>
<organism evidence="1 2">
    <name type="scientific">Caerostris darwini</name>
    <dbReference type="NCBI Taxonomy" id="1538125"/>
    <lineage>
        <taxon>Eukaryota</taxon>
        <taxon>Metazoa</taxon>
        <taxon>Ecdysozoa</taxon>
        <taxon>Arthropoda</taxon>
        <taxon>Chelicerata</taxon>
        <taxon>Arachnida</taxon>
        <taxon>Araneae</taxon>
        <taxon>Araneomorphae</taxon>
        <taxon>Entelegynae</taxon>
        <taxon>Araneoidea</taxon>
        <taxon>Araneidae</taxon>
        <taxon>Caerostris</taxon>
    </lineage>
</organism>
<evidence type="ECO:0000313" key="1">
    <source>
        <dbReference type="EMBL" id="GIY77693.1"/>
    </source>
</evidence>
<name>A0AAV4W5M9_9ARAC</name>
<sequence>MESFCVFIPPARIVISLFLVLLQSVLNHEWILLLFQGDPCDNVVEDVSITWSFPPPQVSPESRMDPAPISGVILEIMLLKMCHSRGPFHAPG</sequence>